<dbReference type="InterPro" id="IPR025718">
    <property type="entry name" value="SAP30_Sin3-bd"/>
</dbReference>
<dbReference type="STRING" id="1035309.A0A2C5X4T7"/>
<reference evidence="3 4" key="2">
    <citation type="journal article" date="2013" name="IMA Fungus">
        <title>IMA Genome-F 1: Ceratocystis fimbriata: Draft nuclear genome sequence for the plant pathogen, Ceratocystis fimbriata.</title>
        <authorList>
            <person name="Wilken P.M."/>
            <person name="Steenkamp E.T."/>
            <person name="Wingfield M.J."/>
            <person name="de Beer Z.W."/>
            <person name="Wingfield B.D."/>
        </authorList>
    </citation>
    <scope>NUCLEOTIDE SEQUENCE [LARGE SCALE GENOMIC DNA]</scope>
    <source>
        <strain evidence="3 4">CBS 114723</strain>
    </source>
</reference>
<evidence type="ECO:0000313" key="3">
    <source>
        <dbReference type="EMBL" id="PHH53020.1"/>
    </source>
</evidence>
<dbReference type="EMBL" id="APWK03000051">
    <property type="protein sequence ID" value="PHH53020.1"/>
    <property type="molecule type" value="Genomic_DNA"/>
</dbReference>
<feature type="domain" description="Histone deacetylase complex subunit SAP30 Sin3 binding" evidence="2">
    <location>
        <begin position="106"/>
        <end position="142"/>
    </location>
</feature>
<gene>
    <name evidence="3" type="ORF">CFIMG_005364RA</name>
</gene>
<evidence type="ECO:0000256" key="1">
    <source>
        <dbReference type="SAM" id="MobiDB-lite"/>
    </source>
</evidence>
<protein>
    <recommendedName>
        <fullName evidence="2">Histone deacetylase complex subunit SAP30 Sin3 binding domain-containing protein</fullName>
    </recommendedName>
</protein>
<sequence length="170" mass="19412">MAPSKPRNHDDSKADGPREKGNSKKRQAKETPVLPPIQSRAASPEHPSASIDWLKFDREALHNYRREHTLDTPPTYLHSSYHFWLSLPGSIGTMSPTMVAARRRNHRLQRQTREKLAATVQRHFDETTINEADAMVHFISTLRQQGTRPQRLILTPTEPLINKGVAKQLL</sequence>
<comment type="caution">
    <text evidence="3">The sequence shown here is derived from an EMBL/GenBank/DDBJ whole genome shotgun (WGS) entry which is preliminary data.</text>
</comment>
<evidence type="ECO:0000313" key="4">
    <source>
        <dbReference type="Proteomes" id="UP000222788"/>
    </source>
</evidence>
<dbReference type="Proteomes" id="UP000222788">
    <property type="component" value="Unassembled WGS sequence"/>
</dbReference>
<accession>A0A2C5X4T7</accession>
<evidence type="ECO:0000259" key="2">
    <source>
        <dbReference type="Pfam" id="PF13867"/>
    </source>
</evidence>
<proteinExistence type="predicted"/>
<keyword evidence="4" id="KW-1185">Reference proteome</keyword>
<organism evidence="3 4">
    <name type="scientific">Ceratocystis fimbriata CBS 114723</name>
    <dbReference type="NCBI Taxonomy" id="1035309"/>
    <lineage>
        <taxon>Eukaryota</taxon>
        <taxon>Fungi</taxon>
        <taxon>Dikarya</taxon>
        <taxon>Ascomycota</taxon>
        <taxon>Pezizomycotina</taxon>
        <taxon>Sordariomycetes</taxon>
        <taxon>Hypocreomycetidae</taxon>
        <taxon>Microascales</taxon>
        <taxon>Ceratocystidaceae</taxon>
        <taxon>Ceratocystis</taxon>
    </lineage>
</organism>
<dbReference type="Gene3D" id="6.10.160.20">
    <property type="match status" value="1"/>
</dbReference>
<reference evidence="3 4" key="1">
    <citation type="journal article" date="2013" name="Fungal Biol.">
        <title>Analysis of microsatellite markers in the genome of the plant pathogen Ceratocystis fimbriata.</title>
        <authorList>
            <person name="Simpson M.C."/>
            <person name="Wilken P.M."/>
            <person name="Coetzee M.P."/>
            <person name="Wingfield M.J."/>
            <person name="Wingfield B.D."/>
        </authorList>
    </citation>
    <scope>NUCLEOTIDE SEQUENCE [LARGE SCALE GENOMIC DNA]</scope>
    <source>
        <strain evidence="3 4">CBS 114723</strain>
    </source>
</reference>
<dbReference type="AlphaFoldDB" id="A0A2C5X4T7"/>
<feature type="region of interest" description="Disordered" evidence="1">
    <location>
        <begin position="1"/>
        <end position="50"/>
    </location>
</feature>
<dbReference type="OrthoDB" id="510958at2759"/>
<dbReference type="Pfam" id="PF13867">
    <property type="entry name" value="SAP30_Sin3_bdg"/>
    <property type="match status" value="1"/>
</dbReference>
<dbReference type="InterPro" id="IPR038291">
    <property type="entry name" value="SAP30_C_sf"/>
</dbReference>
<feature type="compositionally biased region" description="Basic and acidic residues" evidence="1">
    <location>
        <begin position="7"/>
        <end position="22"/>
    </location>
</feature>
<name>A0A2C5X4T7_9PEZI</name>